<name>A0A0L9VJ27_PHAAN</name>
<reference evidence="3" key="1">
    <citation type="journal article" date="2015" name="Proc. Natl. Acad. Sci. U.S.A.">
        <title>Genome sequencing of adzuki bean (Vigna angularis) provides insight into high starch and low fat accumulation and domestication.</title>
        <authorList>
            <person name="Yang K."/>
            <person name="Tian Z."/>
            <person name="Chen C."/>
            <person name="Luo L."/>
            <person name="Zhao B."/>
            <person name="Wang Z."/>
            <person name="Yu L."/>
            <person name="Li Y."/>
            <person name="Sun Y."/>
            <person name="Li W."/>
            <person name="Chen Y."/>
            <person name="Li Y."/>
            <person name="Zhang Y."/>
            <person name="Ai D."/>
            <person name="Zhao J."/>
            <person name="Shang C."/>
            <person name="Ma Y."/>
            <person name="Wu B."/>
            <person name="Wang M."/>
            <person name="Gao L."/>
            <person name="Sun D."/>
            <person name="Zhang P."/>
            <person name="Guo F."/>
            <person name="Wang W."/>
            <person name="Li Y."/>
            <person name="Wang J."/>
            <person name="Varshney R.K."/>
            <person name="Wang J."/>
            <person name="Ling H.Q."/>
            <person name="Wan P."/>
        </authorList>
    </citation>
    <scope>NUCLEOTIDE SEQUENCE</scope>
    <source>
        <strain evidence="3">cv. Jingnong 6</strain>
    </source>
</reference>
<dbReference type="EMBL" id="CM003380">
    <property type="protein sequence ID" value="KOM54968.1"/>
    <property type="molecule type" value="Genomic_DNA"/>
</dbReference>
<evidence type="ECO:0000313" key="2">
    <source>
        <dbReference type="EMBL" id="KOM54968.1"/>
    </source>
</evidence>
<dbReference type="Gramene" id="KOM54968">
    <property type="protein sequence ID" value="KOM54968"/>
    <property type="gene ID" value="LR48_Vigan10g086000"/>
</dbReference>
<evidence type="ECO:0000313" key="3">
    <source>
        <dbReference type="Proteomes" id="UP000053144"/>
    </source>
</evidence>
<accession>A0A0L9VJ27</accession>
<sequence>MDVSVMAASSMGDGIMEIFGCGRDEVRFMCELFTFCWGKNHLWWYKGLVFFGENILSWKKMTCCHFQCGFMASMVVTHAVVFMVAGDFISAIRRDMI</sequence>
<protein>
    <submittedName>
        <fullName evidence="2">Uncharacterized protein</fullName>
    </submittedName>
</protein>
<keyword evidence="1" id="KW-1133">Transmembrane helix</keyword>
<organism evidence="2 3">
    <name type="scientific">Phaseolus angularis</name>
    <name type="common">Azuki bean</name>
    <name type="synonym">Vigna angularis</name>
    <dbReference type="NCBI Taxonomy" id="3914"/>
    <lineage>
        <taxon>Eukaryota</taxon>
        <taxon>Viridiplantae</taxon>
        <taxon>Streptophyta</taxon>
        <taxon>Embryophyta</taxon>
        <taxon>Tracheophyta</taxon>
        <taxon>Spermatophyta</taxon>
        <taxon>Magnoliopsida</taxon>
        <taxon>eudicotyledons</taxon>
        <taxon>Gunneridae</taxon>
        <taxon>Pentapetalae</taxon>
        <taxon>rosids</taxon>
        <taxon>fabids</taxon>
        <taxon>Fabales</taxon>
        <taxon>Fabaceae</taxon>
        <taxon>Papilionoideae</taxon>
        <taxon>50 kb inversion clade</taxon>
        <taxon>NPAAA clade</taxon>
        <taxon>indigoferoid/millettioid clade</taxon>
        <taxon>Phaseoleae</taxon>
        <taxon>Vigna</taxon>
    </lineage>
</organism>
<keyword evidence="1" id="KW-0472">Membrane</keyword>
<evidence type="ECO:0000256" key="1">
    <source>
        <dbReference type="SAM" id="Phobius"/>
    </source>
</evidence>
<keyword evidence="1" id="KW-0812">Transmembrane</keyword>
<gene>
    <name evidence="2" type="ORF">LR48_Vigan10g086000</name>
</gene>
<dbReference type="Proteomes" id="UP000053144">
    <property type="component" value="Chromosome 10"/>
</dbReference>
<proteinExistence type="predicted"/>
<dbReference type="AlphaFoldDB" id="A0A0L9VJ27"/>
<feature type="transmembrane region" description="Helical" evidence="1">
    <location>
        <begin position="70"/>
        <end position="92"/>
    </location>
</feature>